<name>A0A518BKB0_9BACT</name>
<organism evidence="9 10">
    <name type="scientific">Engelhardtia mirabilis</name>
    <dbReference type="NCBI Taxonomy" id="2528011"/>
    <lineage>
        <taxon>Bacteria</taxon>
        <taxon>Pseudomonadati</taxon>
        <taxon>Planctomycetota</taxon>
        <taxon>Planctomycetia</taxon>
        <taxon>Planctomycetia incertae sedis</taxon>
        <taxon>Engelhardtia</taxon>
    </lineage>
</organism>
<dbReference type="NCBIfam" id="TIGR00581">
    <property type="entry name" value="moaC"/>
    <property type="match status" value="1"/>
</dbReference>
<evidence type="ECO:0000256" key="2">
    <source>
        <dbReference type="ARBA" id="ARBA00005046"/>
    </source>
</evidence>
<gene>
    <name evidence="9" type="primary">moaC2</name>
    <name evidence="9" type="ORF">Pla133_24920</name>
</gene>
<feature type="domain" description="Molybdopterin cofactor biosynthesis C (MoaC)" evidence="8">
    <location>
        <begin position="38"/>
        <end position="172"/>
    </location>
</feature>
<proteinExistence type="predicted"/>
<dbReference type="UniPathway" id="UPA00344"/>
<accession>A0A518BKB0</accession>
<protein>
    <recommendedName>
        <fullName evidence="3">cyclic pyranopterin monophosphate synthase</fullName>
        <ecNumber evidence="3">4.6.1.17</ecNumber>
    </recommendedName>
</protein>
<evidence type="ECO:0000313" key="9">
    <source>
        <dbReference type="EMBL" id="QDU67409.1"/>
    </source>
</evidence>
<evidence type="ECO:0000256" key="3">
    <source>
        <dbReference type="ARBA" id="ARBA00012575"/>
    </source>
</evidence>
<evidence type="ECO:0000256" key="7">
    <source>
        <dbReference type="SAM" id="MobiDB-lite"/>
    </source>
</evidence>
<dbReference type="Proteomes" id="UP000316921">
    <property type="component" value="Chromosome"/>
</dbReference>
<dbReference type="InterPro" id="IPR023045">
    <property type="entry name" value="MoaC"/>
</dbReference>
<keyword evidence="4" id="KW-0501">Molybdenum cofactor biosynthesis</keyword>
<keyword evidence="10" id="KW-1185">Reference proteome</keyword>
<dbReference type="GO" id="GO:0061799">
    <property type="term" value="F:cyclic pyranopterin monophosphate synthase activity"/>
    <property type="evidence" value="ECO:0007669"/>
    <property type="project" value="UniProtKB-EC"/>
</dbReference>
<dbReference type="AlphaFoldDB" id="A0A518BKB0"/>
<dbReference type="CDD" id="cd01420">
    <property type="entry name" value="MoaC_PE"/>
    <property type="match status" value="1"/>
</dbReference>
<evidence type="ECO:0000259" key="8">
    <source>
        <dbReference type="Pfam" id="PF01967"/>
    </source>
</evidence>
<dbReference type="NCBIfam" id="NF006870">
    <property type="entry name" value="PRK09364.1"/>
    <property type="match status" value="1"/>
</dbReference>
<dbReference type="SUPFAM" id="SSF55040">
    <property type="entry name" value="Molybdenum cofactor biosynthesis protein C, MoaC"/>
    <property type="match status" value="1"/>
</dbReference>
<dbReference type="PANTHER" id="PTHR22960">
    <property type="entry name" value="MOLYBDOPTERIN COFACTOR SYNTHESIS PROTEIN A"/>
    <property type="match status" value="1"/>
</dbReference>
<comment type="function">
    <text evidence="6">Catalyzes the conversion of (8S)-3',8-cyclo-7,8-dihydroguanosine 5'-triphosphate to cyclic pyranopterin monophosphate (cPMP).</text>
</comment>
<dbReference type="InterPro" id="IPR002820">
    <property type="entry name" value="Mopterin_CF_biosynth-C_dom"/>
</dbReference>
<dbReference type="InterPro" id="IPR047594">
    <property type="entry name" value="MoaC_bact/euk"/>
</dbReference>
<dbReference type="RefSeq" id="WP_145065553.1">
    <property type="nucleotide sequence ID" value="NZ_CP036287.1"/>
</dbReference>
<sequence>MSQTDSTAQPDPQNIAPEASAGELSHLRSGPDGTTSQMVDVGSKPSTDRRALARAAVDFPLGRLDQVLARGGPKGPVEEVARVAGILAAKRTPELIPMCHSLGLDHVEVEFERAGPDRLEIYCSAACRGRTGVEMEAMTGAALAALTVYDMVKGLDKGVRLAGVELLEKSGGRSGNWSRPGWNGRAPVTTGE</sequence>
<feature type="compositionally biased region" description="Polar residues" evidence="7">
    <location>
        <begin position="1"/>
        <end position="12"/>
    </location>
</feature>
<evidence type="ECO:0000256" key="4">
    <source>
        <dbReference type="ARBA" id="ARBA00023150"/>
    </source>
</evidence>
<dbReference type="InterPro" id="IPR050105">
    <property type="entry name" value="MoCo_biosynth_MoaA/MoaC"/>
</dbReference>
<feature type="region of interest" description="Disordered" evidence="7">
    <location>
        <begin position="172"/>
        <end position="192"/>
    </location>
</feature>
<evidence type="ECO:0000256" key="1">
    <source>
        <dbReference type="ARBA" id="ARBA00001637"/>
    </source>
</evidence>
<comment type="pathway">
    <text evidence="2">Cofactor biosynthesis; molybdopterin biosynthesis.</text>
</comment>
<dbReference type="GO" id="GO:0006777">
    <property type="term" value="P:Mo-molybdopterin cofactor biosynthetic process"/>
    <property type="evidence" value="ECO:0007669"/>
    <property type="project" value="UniProtKB-KW"/>
</dbReference>
<dbReference type="InterPro" id="IPR036522">
    <property type="entry name" value="MoaC_sf"/>
</dbReference>
<evidence type="ECO:0000256" key="6">
    <source>
        <dbReference type="ARBA" id="ARBA00055087"/>
    </source>
</evidence>
<feature type="region of interest" description="Disordered" evidence="7">
    <location>
        <begin position="1"/>
        <end position="49"/>
    </location>
</feature>
<dbReference type="EMBL" id="CP036287">
    <property type="protein sequence ID" value="QDU67409.1"/>
    <property type="molecule type" value="Genomic_DNA"/>
</dbReference>
<dbReference type="PANTHER" id="PTHR22960:SF0">
    <property type="entry name" value="MOLYBDENUM COFACTOR BIOSYNTHESIS PROTEIN 1"/>
    <property type="match status" value="1"/>
</dbReference>
<dbReference type="KEGG" id="pbap:Pla133_24920"/>
<keyword evidence="5" id="KW-0456">Lyase</keyword>
<evidence type="ECO:0000313" key="10">
    <source>
        <dbReference type="Proteomes" id="UP000316921"/>
    </source>
</evidence>
<dbReference type="GO" id="GO:0061798">
    <property type="term" value="F:GTP 3',8'-cyclase activity"/>
    <property type="evidence" value="ECO:0007669"/>
    <property type="project" value="TreeGrafter"/>
</dbReference>
<evidence type="ECO:0000256" key="5">
    <source>
        <dbReference type="ARBA" id="ARBA00023239"/>
    </source>
</evidence>
<comment type="catalytic activity">
    <reaction evidence="1">
        <text>(8S)-3',8-cyclo-7,8-dihydroguanosine 5'-triphosphate = cyclic pyranopterin phosphate + diphosphate</text>
        <dbReference type="Rhea" id="RHEA:49580"/>
        <dbReference type="ChEBI" id="CHEBI:33019"/>
        <dbReference type="ChEBI" id="CHEBI:59648"/>
        <dbReference type="ChEBI" id="CHEBI:131766"/>
        <dbReference type="EC" id="4.6.1.17"/>
    </reaction>
</comment>
<dbReference type="Pfam" id="PF01967">
    <property type="entry name" value="MoaC"/>
    <property type="match status" value="1"/>
</dbReference>
<reference evidence="9 10" key="1">
    <citation type="submission" date="2019-02" db="EMBL/GenBank/DDBJ databases">
        <title>Deep-cultivation of Planctomycetes and their phenomic and genomic characterization uncovers novel biology.</title>
        <authorList>
            <person name="Wiegand S."/>
            <person name="Jogler M."/>
            <person name="Boedeker C."/>
            <person name="Pinto D."/>
            <person name="Vollmers J."/>
            <person name="Rivas-Marin E."/>
            <person name="Kohn T."/>
            <person name="Peeters S.H."/>
            <person name="Heuer A."/>
            <person name="Rast P."/>
            <person name="Oberbeckmann S."/>
            <person name="Bunk B."/>
            <person name="Jeske O."/>
            <person name="Meyerdierks A."/>
            <person name="Storesund J.E."/>
            <person name="Kallscheuer N."/>
            <person name="Luecker S."/>
            <person name="Lage O.M."/>
            <person name="Pohl T."/>
            <person name="Merkel B.J."/>
            <person name="Hornburger P."/>
            <person name="Mueller R.-W."/>
            <person name="Bruemmer F."/>
            <person name="Labrenz M."/>
            <person name="Spormann A.M."/>
            <person name="Op den Camp H."/>
            <person name="Overmann J."/>
            <person name="Amann R."/>
            <person name="Jetten M.S.M."/>
            <person name="Mascher T."/>
            <person name="Medema M.H."/>
            <person name="Devos D.P."/>
            <person name="Kaster A.-K."/>
            <person name="Ovreas L."/>
            <person name="Rohde M."/>
            <person name="Galperin M.Y."/>
            <person name="Jogler C."/>
        </authorList>
    </citation>
    <scope>NUCLEOTIDE SEQUENCE [LARGE SCALE GENOMIC DNA]</scope>
    <source>
        <strain evidence="9 10">Pla133</strain>
    </source>
</reference>
<dbReference type="Gene3D" id="3.30.70.640">
    <property type="entry name" value="Molybdopterin cofactor biosynthesis C (MoaC) domain"/>
    <property type="match status" value="1"/>
</dbReference>
<dbReference type="EC" id="4.6.1.17" evidence="3"/>